<dbReference type="Gramene" id="TraesJAG4A03G02137240.1">
    <property type="protein sequence ID" value="TraesJAG4A03G02137240.1.CDS1"/>
    <property type="gene ID" value="TraesJAG4A03G02137240"/>
</dbReference>
<feature type="domain" description="DUF1618" evidence="1">
    <location>
        <begin position="227"/>
        <end position="376"/>
    </location>
</feature>
<name>A0A3B6HWG4_WHEAT</name>
<sequence length="434" mass="48947">MGMDDHEFRLLTIPPPIHPEDPDSPLPETILIDSFGYLSDRTNATTANGRRSRTKKKGKRILVTFWPAAPPRVSCFTVHCPDLKPDAYGSIPKVCYTEDGLALLCITICPERQYMYPKNICYFVYQAGTKNTPPSVKLVHSPPDFTFFDHEVALLRRRDQDMFFIAVLRRAFVEREFTDGHFNLHLYSSKTKTWSTKLMHLDSPPDFEFHSLNKGITIGGEHGSVGWVDLRRGIIICDLLLLDSNQSLRYVPLPSPLSPEPLQRYPLSVRNIVVLQGYIKYFEMHNNVRPSSYTGSSPILEGWIAATKKIKISSIGSGSNWEKDCTIRCCDDVPVDNPVYAQMLPNPQEGDDTKPNLKKICVGYPALSLHDGDVVYLMHTPDPHEGKACVIALDMRNKTVKGVANFGSGRPLRYHFTYLESGISKHLGILLPTR</sequence>
<dbReference type="Gramene" id="TraesSYM4A03G02163670.1">
    <property type="protein sequence ID" value="TraesSYM4A03G02163670.1.CDS1"/>
    <property type="gene ID" value="TraesSYM4A03G02163670"/>
</dbReference>
<dbReference type="Proteomes" id="UP000019116">
    <property type="component" value="Chromosome 4A"/>
</dbReference>
<dbReference type="STRING" id="4565.A0A3B6HWG4"/>
<dbReference type="OMA" id="CAINSSE"/>
<dbReference type="Gramene" id="TraesSTA4A03G02132680.1">
    <property type="protein sequence ID" value="TraesSTA4A03G02132680.1.CDS1"/>
    <property type="gene ID" value="TraesSTA4A03G02132680"/>
</dbReference>
<evidence type="ECO:0000313" key="3">
    <source>
        <dbReference type="Proteomes" id="UP000019116"/>
    </source>
</evidence>
<dbReference type="Gramene" id="TraesLDM4A03G02134700.1">
    <property type="protein sequence ID" value="TraesLDM4A03G02134700.1.CDS1"/>
    <property type="gene ID" value="TraesLDM4A03G02134700"/>
</dbReference>
<dbReference type="Gramene" id="TraesCS4A02G261700.1">
    <property type="protein sequence ID" value="TraesCS4A02G261700.1.cds1"/>
    <property type="gene ID" value="TraesCS4A02G261700"/>
</dbReference>
<dbReference type="PANTHER" id="PTHR33074">
    <property type="entry name" value="EXPRESSED PROTEIN-RELATED"/>
    <property type="match status" value="1"/>
</dbReference>
<dbReference type="PANTHER" id="PTHR33074:SF108">
    <property type="entry name" value="OS02G0492500 PROTEIN"/>
    <property type="match status" value="1"/>
</dbReference>
<reference evidence="2" key="2">
    <citation type="submission" date="2018-10" db="UniProtKB">
        <authorList>
            <consortium name="EnsemblPlants"/>
        </authorList>
    </citation>
    <scope>IDENTIFICATION</scope>
</reference>
<dbReference type="EnsemblPlants" id="TraesCS4A02G261700.1">
    <property type="protein sequence ID" value="TraesCS4A02G261700.1.cds1"/>
    <property type="gene ID" value="TraesCS4A02G261700"/>
</dbReference>
<evidence type="ECO:0000259" key="1">
    <source>
        <dbReference type="Pfam" id="PF07762"/>
    </source>
</evidence>
<dbReference type="Gramene" id="TraesCS4A03G0681300.1">
    <property type="protein sequence ID" value="TraesCS4A03G0681300.1.CDS1"/>
    <property type="gene ID" value="TraesCS4A03G0681300"/>
</dbReference>
<organism evidence="2">
    <name type="scientific">Triticum aestivum</name>
    <name type="common">Wheat</name>
    <dbReference type="NCBI Taxonomy" id="4565"/>
    <lineage>
        <taxon>Eukaryota</taxon>
        <taxon>Viridiplantae</taxon>
        <taxon>Streptophyta</taxon>
        <taxon>Embryophyta</taxon>
        <taxon>Tracheophyta</taxon>
        <taxon>Spermatophyta</taxon>
        <taxon>Magnoliopsida</taxon>
        <taxon>Liliopsida</taxon>
        <taxon>Poales</taxon>
        <taxon>Poaceae</taxon>
        <taxon>BOP clade</taxon>
        <taxon>Pooideae</taxon>
        <taxon>Triticodae</taxon>
        <taxon>Triticeae</taxon>
        <taxon>Triticinae</taxon>
        <taxon>Triticum</taxon>
    </lineage>
</organism>
<dbReference type="Gramene" id="TraesCLE_scaffold_037905_01G000300.1">
    <property type="protein sequence ID" value="TraesCLE_scaffold_037905_01G000300.1"/>
    <property type="gene ID" value="TraesCLE_scaffold_037905_01G000300"/>
</dbReference>
<proteinExistence type="predicted"/>
<keyword evidence="3" id="KW-1185">Reference proteome</keyword>
<dbReference type="Gramene" id="TraesNOR4A03G02158300.1">
    <property type="protein sequence ID" value="TraesNOR4A03G02158300.1.CDS1"/>
    <property type="gene ID" value="TraesNOR4A03G02158300"/>
</dbReference>
<dbReference type="Pfam" id="PF07762">
    <property type="entry name" value="DUF1618"/>
    <property type="match status" value="1"/>
</dbReference>
<accession>A0A3B6HWG4</accession>
<reference evidence="2" key="1">
    <citation type="submission" date="2018-08" db="EMBL/GenBank/DDBJ databases">
        <authorList>
            <person name="Rossello M."/>
        </authorList>
    </citation>
    <scope>NUCLEOTIDE SEQUENCE [LARGE SCALE GENOMIC DNA]</scope>
    <source>
        <strain evidence="2">cv. Chinese Spring</strain>
    </source>
</reference>
<dbReference type="InterPro" id="IPR011676">
    <property type="entry name" value="DUF1618"/>
</dbReference>
<protein>
    <recommendedName>
        <fullName evidence="1">DUF1618 domain-containing protein</fullName>
    </recommendedName>
</protein>
<evidence type="ECO:0000313" key="2">
    <source>
        <dbReference type="EnsemblPlants" id="TraesCS4A02G261700.1.cds1"/>
    </source>
</evidence>
<dbReference type="OrthoDB" id="668059at2759"/>
<dbReference type="AlphaFoldDB" id="A0A3B6HWG4"/>
<dbReference type="Gramene" id="TraesARI4A03G02173670.1">
    <property type="protein sequence ID" value="TraesARI4A03G02173670.1.CDS1"/>
    <property type="gene ID" value="TraesARI4A03G02173670"/>
</dbReference>